<dbReference type="PANTHER" id="PTHR34305:SF1">
    <property type="entry name" value="SWIM-TYPE DOMAIN-CONTAINING PROTEIN"/>
    <property type="match status" value="1"/>
</dbReference>
<dbReference type="PANTHER" id="PTHR34305">
    <property type="entry name" value="EXPRESSED PROTEIN"/>
    <property type="match status" value="1"/>
</dbReference>
<protein>
    <recommendedName>
        <fullName evidence="4">HMG domain-containing protein</fullName>
    </recommendedName>
</protein>
<accession>A0A8S3THT4</accession>
<organism evidence="2 3">
    <name type="scientific">Mytilus edulis</name>
    <name type="common">Blue mussel</name>
    <dbReference type="NCBI Taxonomy" id="6550"/>
    <lineage>
        <taxon>Eukaryota</taxon>
        <taxon>Metazoa</taxon>
        <taxon>Spiralia</taxon>
        <taxon>Lophotrochozoa</taxon>
        <taxon>Mollusca</taxon>
        <taxon>Bivalvia</taxon>
        <taxon>Autobranchia</taxon>
        <taxon>Pteriomorphia</taxon>
        <taxon>Mytilida</taxon>
        <taxon>Mytiloidea</taxon>
        <taxon>Mytilidae</taxon>
        <taxon>Mytilinae</taxon>
        <taxon>Mytilus</taxon>
    </lineage>
</organism>
<feature type="region of interest" description="Disordered" evidence="1">
    <location>
        <begin position="20"/>
        <end position="41"/>
    </location>
</feature>
<sequence length="892" mass="101752">MGLYTLSTKKDNHGNLLTDFDQLSPSQSSESTSQFSEATPSQSILATSSQFSTTSESTLSQSTEVTHQTSPVPLDQPIADNDTSSVLLLDQCILTAQDEAFLNEDQLYMNILCIEGTQSVSVSDGLGLFMVLPDMDFSKSQLKKEHFILLQRKAMCFPQTDAKWICTCSCQPIWSIEIMSSSCSSLISHEELMAMYPPCIHRRVGSVIYEQYDNLQHFNPRDYFIINPEDTDHGYSANSPEIEEATKNGLVPVLRVWSSSLNTHGLVSVVKKKFICFCCNKNHCDHVKRIRYLAVQNLENDIYPHVLQELIDVYNAENETPLNSLKQKIKCHSRKKISFNPTENLTEIFSSGIVNHIQKNDENLVFFPKESHCQHCNGELDSRDPIEHEWIAHNNATIVTYTYLGTATVTLFDGQENCFLNMGSYLVGYDILRSYMHSFLHGRRPLYTFYSVFVEDHCDYGNKTIMENFSYHKLRAAWLSFLRLLDIDFEQGFSCPDCPGDNGPDIIICDGTSLSFQRRMWSWKSPEMPRNTSSKKKSGFKDRVFITEEKTRKLLHRFAVGGDLFRGKQIPVLSIGEKKELLNLLEEYPALSLFIKSVDNGTVKLPKMFSDLITSIASKSPVCGYIHPSKEIGQLIHELIKGVEVKSNHPLWQKLHNYVPVLFELLKNTNGDSAPVELRPLLAELWDVAMYPFDNCEVIDDSLFQIEEPEMSFFPSLPTCRPRGSYNMDAKKNDNSCGKKYKGHPSLLPGVFTFYCPHGVCYGFQVMPTMESPNVPFTILRTRFKTAPRVVVYDNACALHAYCMNRDPIFFKNTIFLVDRLHWDNHVGCSCGYCLALYPTLKELNSQTNEQANAGLKRIKDQLSYMTAENFMEHCCFYLWDKNMKKIEKATH</sequence>
<feature type="compositionally biased region" description="Low complexity" evidence="1">
    <location>
        <begin position="56"/>
        <end position="66"/>
    </location>
</feature>
<evidence type="ECO:0000313" key="3">
    <source>
        <dbReference type="Proteomes" id="UP000683360"/>
    </source>
</evidence>
<evidence type="ECO:0000256" key="1">
    <source>
        <dbReference type="SAM" id="MobiDB-lite"/>
    </source>
</evidence>
<dbReference type="OrthoDB" id="6073341at2759"/>
<reference evidence="2" key="1">
    <citation type="submission" date="2021-03" db="EMBL/GenBank/DDBJ databases">
        <authorList>
            <person name="Bekaert M."/>
        </authorList>
    </citation>
    <scope>NUCLEOTIDE SEQUENCE</scope>
</reference>
<dbReference type="AlphaFoldDB" id="A0A8S3THT4"/>
<feature type="compositionally biased region" description="Low complexity" evidence="1">
    <location>
        <begin position="22"/>
        <end position="36"/>
    </location>
</feature>
<keyword evidence="3" id="KW-1185">Reference proteome</keyword>
<gene>
    <name evidence="2" type="ORF">MEDL_45904</name>
</gene>
<evidence type="ECO:0000313" key="2">
    <source>
        <dbReference type="EMBL" id="CAG2233269.1"/>
    </source>
</evidence>
<proteinExistence type="predicted"/>
<dbReference type="EMBL" id="CAJPWZ010002201">
    <property type="protein sequence ID" value="CAG2233269.1"/>
    <property type="molecule type" value="Genomic_DNA"/>
</dbReference>
<feature type="region of interest" description="Disordered" evidence="1">
    <location>
        <begin position="56"/>
        <end position="78"/>
    </location>
</feature>
<evidence type="ECO:0008006" key="4">
    <source>
        <dbReference type="Google" id="ProtNLM"/>
    </source>
</evidence>
<dbReference type="Proteomes" id="UP000683360">
    <property type="component" value="Unassembled WGS sequence"/>
</dbReference>
<comment type="caution">
    <text evidence="2">The sequence shown here is derived from an EMBL/GenBank/DDBJ whole genome shotgun (WGS) entry which is preliminary data.</text>
</comment>
<name>A0A8S3THT4_MYTED</name>